<dbReference type="KEGG" id="hfv:R50_1236"/>
<protein>
    <submittedName>
        <fullName evidence="2">Small, acid-soluble spore protein, alpha/beta type</fullName>
    </submittedName>
</protein>
<gene>
    <name evidence="2" type="ORF">R50_1236</name>
</gene>
<sequence>MPGEESRPPLEELKEDVVEDLGLADAVRRKGWAQMTTAAAGRVGGQMVRRLVQAGKRVLRRRES</sequence>
<reference evidence="2 3" key="1">
    <citation type="submission" date="2020-02" db="EMBL/GenBank/DDBJ databases">
        <authorList>
            <person name="Hogendoorn C."/>
        </authorList>
    </citation>
    <scope>NUCLEOTIDE SEQUENCE [LARGE SCALE GENOMIC DNA]</scope>
    <source>
        <strain evidence="2">R501</strain>
    </source>
</reference>
<dbReference type="GO" id="GO:0003690">
    <property type="term" value="F:double-stranded DNA binding"/>
    <property type="evidence" value="ECO:0007669"/>
    <property type="project" value="InterPro"/>
</dbReference>
<dbReference type="EMBL" id="LR778114">
    <property type="protein sequence ID" value="CAB1128742.1"/>
    <property type="molecule type" value="Genomic_DNA"/>
</dbReference>
<name>A0A6F8ZGM1_9FIRM</name>
<dbReference type="InterPro" id="IPR038300">
    <property type="entry name" value="SASP_sf_alpha/beta"/>
</dbReference>
<organism evidence="2 3">
    <name type="scientific">Candidatus Hydrogenisulfobacillus filiaventi</name>
    <dbReference type="NCBI Taxonomy" id="2707344"/>
    <lineage>
        <taxon>Bacteria</taxon>
        <taxon>Bacillati</taxon>
        <taxon>Bacillota</taxon>
        <taxon>Clostridia</taxon>
        <taxon>Eubacteriales</taxon>
        <taxon>Clostridiales Family XVII. Incertae Sedis</taxon>
        <taxon>Candidatus Hydrogenisulfobacillus</taxon>
    </lineage>
</organism>
<evidence type="ECO:0000256" key="1">
    <source>
        <dbReference type="ARBA" id="ARBA00003863"/>
    </source>
</evidence>
<dbReference type="AlphaFoldDB" id="A0A6F8ZGM1"/>
<dbReference type="InterPro" id="IPR001448">
    <property type="entry name" value="SASP_alpha/beta-type"/>
</dbReference>
<dbReference type="Proteomes" id="UP000503399">
    <property type="component" value="Chromosome"/>
</dbReference>
<dbReference type="GO" id="GO:0006265">
    <property type="term" value="P:DNA topological change"/>
    <property type="evidence" value="ECO:0007669"/>
    <property type="project" value="InterPro"/>
</dbReference>
<proteinExistence type="predicted"/>
<evidence type="ECO:0000313" key="2">
    <source>
        <dbReference type="EMBL" id="CAB1128742.1"/>
    </source>
</evidence>
<accession>A0A6F8ZGM1</accession>
<evidence type="ECO:0000313" key="3">
    <source>
        <dbReference type="Proteomes" id="UP000503399"/>
    </source>
</evidence>
<keyword evidence="3" id="KW-1185">Reference proteome</keyword>
<comment type="function">
    <text evidence="1">SASP are bound to spore DNA. They are double-stranded DNA-binding proteins that cause DNA to change to an a-like conformation. They protect the DNA backbone from chemical and enzymatic cleavage and are thus involved in dormant spore's high resistance to UV light.</text>
</comment>
<dbReference type="Gene3D" id="6.10.10.80">
    <property type="entry name" value="Small, acid-soluble spore protein, alpha/beta type-like"/>
    <property type="match status" value="1"/>
</dbReference>
<dbReference type="Pfam" id="PF00269">
    <property type="entry name" value="SASP"/>
    <property type="match status" value="1"/>
</dbReference>